<dbReference type="EC" id="2.7.7.12" evidence="3"/>
<dbReference type="PIRSF" id="PIRSF000808">
    <property type="entry name" value="GalT"/>
    <property type="match status" value="1"/>
</dbReference>
<comment type="catalytic activity">
    <reaction evidence="1">
        <text>alpha-D-galactose 1-phosphate + UDP-alpha-D-glucose = alpha-D-glucose 1-phosphate + UDP-alpha-D-galactose</text>
        <dbReference type="Rhea" id="RHEA:13989"/>
        <dbReference type="ChEBI" id="CHEBI:58336"/>
        <dbReference type="ChEBI" id="CHEBI:58601"/>
        <dbReference type="ChEBI" id="CHEBI:58885"/>
        <dbReference type="ChEBI" id="CHEBI:66914"/>
        <dbReference type="EC" id="2.7.7.12"/>
    </reaction>
</comment>
<dbReference type="RefSeq" id="WP_020374049.1">
    <property type="nucleotide sequence ID" value="NZ_FWWY01000001.1"/>
</dbReference>
<dbReference type="Gene3D" id="3.30.428.10">
    <property type="entry name" value="HIT-like"/>
    <property type="match status" value="2"/>
</dbReference>
<evidence type="ECO:0000256" key="2">
    <source>
        <dbReference type="ARBA" id="ARBA00004947"/>
    </source>
</evidence>
<dbReference type="STRING" id="28034.BFX07_10740"/>
<evidence type="ECO:0000256" key="11">
    <source>
        <dbReference type="PIRSR" id="PIRSR000808-3"/>
    </source>
</evidence>
<feature type="binding site" evidence="11">
    <location>
        <position position="126"/>
    </location>
    <ligand>
        <name>Zn(2+)</name>
        <dbReference type="ChEBI" id="CHEBI:29105"/>
    </ligand>
</feature>
<feature type="domain" description="Galactose-1-phosphate uridyl transferase N-terminal" evidence="12">
    <location>
        <begin position="56"/>
        <end position="138"/>
    </location>
</feature>
<evidence type="ECO:0000256" key="7">
    <source>
        <dbReference type="ARBA" id="ARBA00023144"/>
    </source>
</evidence>
<reference evidence="14" key="1">
    <citation type="submission" date="2017-04" db="EMBL/GenBank/DDBJ databases">
        <authorList>
            <person name="Varghese N."/>
            <person name="Submissions S."/>
        </authorList>
    </citation>
    <scope>NUCLEOTIDE SEQUENCE [LARGE SCALE GENOMIC DNA]</scope>
    <source>
        <strain evidence="14">DSM 9293</strain>
    </source>
</reference>
<feature type="binding site" evidence="11">
    <location>
        <position position="33"/>
    </location>
    <ligand>
        <name>Zn(2+)</name>
        <dbReference type="ChEBI" id="CHEBI:29105"/>
    </ligand>
</feature>
<keyword evidence="11" id="KW-0479">Metal-binding</keyword>
<dbReference type="PANTHER" id="PTHR11943">
    <property type="entry name" value="GALACTOSE-1-PHOSPHATE URIDYLYLTRANSFERASE"/>
    <property type="match status" value="1"/>
</dbReference>
<dbReference type="PROSITE" id="PS00117">
    <property type="entry name" value="GAL_P_UDP_TRANSF_I"/>
    <property type="match status" value="1"/>
</dbReference>
<evidence type="ECO:0000256" key="1">
    <source>
        <dbReference type="ARBA" id="ARBA00001107"/>
    </source>
</evidence>
<keyword evidence="5 13" id="KW-0808">Transferase</keyword>
<name>A0A1W1WKA3_SULTA</name>
<feature type="active site" description="Tele-UMP-histidine intermediate" evidence="10">
    <location>
        <position position="128"/>
    </location>
</feature>
<dbReference type="GO" id="GO:0005737">
    <property type="term" value="C:cytoplasm"/>
    <property type="evidence" value="ECO:0007669"/>
    <property type="project" value="TreeGrafter"/>
</dbReference>
<evidence type="ECO:0000256" key="9">
    <source>
        <dbReference type="ARBA" id="ARBA00030549"/>
    </source>
</evidence>
<comment type="pathway">
    <text evidence="2">Carbohydrate metabolism; galactose metabolism.</text>
</comment>
<dbReference type="InterPro" id="IPR036265">
    <property type="entry name" value="HIT-like_sf"/>
</dbReference>
<feature type="binding site" evidence="11">
    <location>
        <position position="75"/>
    </location>
    <ligand>
        <name>Zn(2+)</name>
        <dbReference type="ChEBI" id="CHEBI:29105"/>
    </ligand>
</feature>
<evidence type="ECO:0000256" key="6">
    <source>
        <dbReference type="ARBA" id="ARBA00022695"/>
    </source>
</evidence>
<evidence type="ECO:0000256" key="5">
    <source>
        <dbReference type="ARBA" id="ARBA00022679"/>
    </source>
</evidence>
<evidence type="ECO:0000256" key="8">
    <source>
        <dbReference type="ARBA" id="ARBA00023277"/>
    </source>
</evidence>
<dbReference type="GO" id="GO:0008270">
    <property type="term" value="F:zinc ion binding"/>
    <property type="evidence" value="ECO:0007669"/>
    <property type="project" value="InterPro"/>
</dbReference>
<dbReference type="OrthoDB" id="9769064at2"/>
<protein>
    <recommendedName>
        <fullName evidence="4">Galactose-1-phosphate uridylyltransferase</fullName>
        <ecNumber evidence="3">2.7.7.12</ecNumber>
    </recommendedName>
    <alternativeName>
        <fullName evidence="9">UDP-glucose--hexose-1-phosphate uridylyltransferase</fullName>
    </alternativeName>
</protein>
<sequence length="298" mass="34261">MIVLRQDPLTEEWVSLNADRQERPLTAGRLMGCPFCPGEGTEVGTVPFDVAVFENKFPAFHAPGASEVVVYSPHHHDDLAYVSVEHGTLIWHVWMDRTKALMQDASIQAIVVFENRGSKVGASIAHPHGQIYAYPYIPPRLQRERQQFLSTCPLCHFHEPHGPYIMANDLWRIEVPYAPRMPYQLWLVPQRHVAHLAELTEEEVGEGVRLMQHIVRTYDTYFGLRTALVMALYQEVQKSSAYHLRWDFLPIDRGQGKIKYLAGSELAMDAFVVDMTPEFVQSTLEPIFQRIHQEKRMN</sequence>
<feature type="binding site" evidence="11">
    <location>
        <position position="36"/>
    </location>
    <ligand>
        <name>Zn(2+)</name>
        <dbReference type="ChEBI" id="CHEBI:29105"/>
    </ligand>
</feature>
<evidence type="ECO:0000256" key="10">
    <source>
        <dbReference type="PIRSR" id="PIRSR000808-1"/>
    </source>
</evidence>
<dbReference type="InterPro" id="IPR019779">
    <property type="entry name" value="GalP_UDPtransf1_His-AS"/>
</dbReference>
<keyword evidence="11" id="KW-0862">Zinc</keyword>
<organism evidence="13 14">
    <name type="scientific">Sulfobacillus thermosulfidooxidans (strain DSM 9293 / VKM B-1269 / AT-1)</name>
    <dbReference type="NCBI Taxonomy" id="929705"/>
    <lineage>
        <taxon>Bacteria</taxon>
        <taxon>Bacillati</taxon>
        <taxon>Bacillota</taxon>
        <taxon>Clostridia</taxon>
        <taxon>Eubacteriales</taxon>
        <taxon>Clostridiales Family XVII. Incertae Sedis</taxon>
        <taxon>Sulfobacillus</taxon>
    </lineage>
</organism>
<dbReference type="AlphaFoldDB" id="A0A1W1WKA3"/>
<keyword evidence="8" id="KW-0119">Carbohydrate metabolism</keyword>
<accession>A0A1W1WKA3</accession>
<comment type="cofactor">
    <cofactor evidence="11">
        <name>Zn(2+)</name>
        <dbReference type="ChEBI" id="CHEBI:29105"/>
    </cofactor>
    <text evidence="11">Binds 1 zinc ion per subunit.</text>
</comment>
<evidence type="ECO:0000313" key="14">
    <source>
        <dbReference type="Proteomes" id="UP000192660"/>
    </source>
</evidence>
<dbReference type="InterPro" id="IPR005849">
    <property type="entry name" value="GalP_Utransf_N"/>
</dbReference>
<gene>
    <name evidence="13" type="ORF">SAMN00768000_3005</name>
</gene>
<dbReference type="GO" id="GO:0008108">
    <property type="term" value="F:UDP-glucose:hexose-1-phosphate uridylyltransferase activity"/>
    <property type="evidence" value="ECO:0007669"/>
    <property type="project" value="UniProtKB-EC"/>
</dbReference>
<dbReference type="Proteomes" id="UP000192660">
    <property type="component" value="Unassembled WGS sequence"/>
</dbReference>
<dbReference type="EMBL" id="FWWY01000001">
    <property type="protein sequence ID" value="SMC06754.1"/>
    <property type="molecule type" value="Genomic_DNA"/>
</dbReference>
<keyword evidence="14" id="KW-1185">Reference proteome</keyword>
<evidence type="ECO:0000313" key="13">
    <source>
        <dbReference type="EMBL" id="SMC06754.1"/>
    </source>
</evidence>
<dbReference type="PANTHER" id="PTHR11943:SF1">
    <property type="entry name" value="GALACTOSE-1-PHOSPHATE URIDYLYLTRANSFERASE"/>
    <property type="match status" value="1"/>
</dbReference>
<dbReference type="InterPro" id="IPR001937">
    <property type="entry name" value="GalP_UDPtransf1"/>
</dbReference>
<dbReference type="GO" id="GO:0033499">
    <property type="term" value="P:galactose catabolic process via UDP-galactose, Leloir pathway"/>
    <property type="evidence" value="ECO:0007669"/>
    <property type="project" value="TreeGrafter"/>
</dbReference>
<evidence type="ECO:0000259" key="12">
    <source>
        <dbReference type="Pfam" id="PF01087"/>
    </source>
</evidence>
<dbReference type="SUPFAM" id="SSF54197">
    <property type="entry name" value="HIT-like"/>
    <property type="match status" value="2"/>
</dbReference>
<evidence type="ECO:0000256" key="3">
    <source>
        <dbReference type="ARBA" id="ARBA00012384"/>
    </source>
</evidence>
<evidence type="ECO:0000256" key="4">
    <source>
        <dbReference type="ARBA" id="ARBA00016340"/>
    </source>
</evidence>
<keyword evidence="7" id="KW-0299">Galactose metabolism</keyword>
<proteinExistence type="predicted"/>
<keyword evidence="6 13" id="KW-0548">Nucleotidyltransferase</keyword>
<dbReference type="Pfam" id="PF01087">
    <property type="entry name" value="GalP_UDP_transf"/>
    <property type="match status" value="1"/>
</dbReference>